<proteinExistence type="predicted"/>
<accession>A0ACC1NCB5</accession>
<gene>
    <name evidence="1" type="ORF">NQ176_g4955</name>
</gene>
<sequence length="185" mass="20221">MVGTDEKRRPAALNLTPARSMTANSTDSDSSLKPPRTPRFAEATSVHSPVDHNGRSPFSGYAATTKEKIRWDHMPKLLPVGSEPRLRGPNARLPLVTVLVSDEAVMIPVLAKTMGTPELLIRNTWHRIGFEHSQQLVHLQGQGTGKGPIVAKGCSHNVHRDGPDLVAEELFELLTNVSKLDNSKL</sequence>
<evidence type="ECO:0000313" key="1">
    <source>
        <dbReference type="EMBL" id="KAJ2976433.1"/>
    </source>
</evidence>
<name>A0ACC1NCB5_9HYPO</name>
<dbReference type="EMBL" id="JANJQO010000585">
    <property type="protein sequence ID" value="KAJ2976433.1"/>
    <property type="molecule type" value="Genomic_DNA"/>
</dbReference>
<evidence type="ECO:0000313" key="2">
    <source>
        <dbReference type="Proteomes" id="UP001143910"/>
    </source>
</evidence>
<reference evidence="1" key="1">
    <citation type="submission" date="2022-08" db="EMBL/GenBank/DDBJ databases">
        <title>Genome Sequence of Lecanicillium fungicola.</title>
        <authorList>
            <person name="Buettner E."/>
        </authorList>
    </citation>
    <scope>NUCLEOTIDE SEQUENCE</scope>
    <source>
        <strain evidence="1">Babe33</strain>
    </source>
</reference>
<organism evidence="1 2">
    <name type="scientific">Zarea fungicola</name>
    <dbReference type="NCBI Taxonomy" id="93591"/>
    <lineage>
        <taxon>Eukaryota</taxon>
        <taxon>Fungi</taxon>
        <taxon>Dikarya</taxon>
        <taxon>Ascomycota</taxon>
        <taxon>Pezizomycotina</taxon>
        <taxon>Sordariomycetes</taxon>
        <taxon>Hypocreomycetidae</taxon>
        <taxon>Hypocreales</taxon>
        <taxon>Cordycipitaceae</taxon>
        <taxon>Zarea</taxon>
    </lineage>
</organism>
<protein>
    <submittedName>
        <fullName evidence="1">Uncharacterized protein</fullName>
    </submittedName>
</protein>
<dbReference type="Proteomes" id="UP001143910">
    <property type="component" value="Unassembled WGS sequence"/>
</dbReference>
<keyword evidence="2" id="KW-1185">Reference proteome</keyword>
<comment type="caution">
    <text evidence="1">The sequence shown here is derived from an EMBL/GenBank/DDBJ whole genome shotgun (WGS) entry which is preliminary data.</text>
</comment>